<evidence type="ECO:0000313" key="10">
    <source>
        <dbReference type="EMBL" id="MBC3810571.1"/>
    </source>
</evidence>
<keyword evidence="11" id="KW-1185">Reference proteome</keyword>
<sequence>MSSISSPGFLPQIKLRRLLLALTLALGGCAQLPQSEPTLSMKTGADFPAANAFAATTSATSIWPDERWWQAYQDAQLNTLIDEALRDAPDMSAAAARLARAEAFSQVKNAATKPQVNANASITEQKMSYNYLTPKSMTPNGWNDYGRATLDVSWELDFWGRNRAALAAATSQEQASRAEYAQARLTLAAAIASQYADLAQLFVLRDTLQRSVEIRQKTVQMFADRFAYGMETKGGLSEAKVRLISAEAELLANEEQIGLQRYRIAALLGAGPDRALAISRPTVNLQMPTGLPAELATNLLGRRPDIVAARLQAEASAHSIDQKKAEFYPNINLSAFIGVQSLDLNMLSKSGSSTGSIGPAISLPIFTAGRLQGELRSSTASYNEAVANYHRAISQALQEVASAGLSQQALSAQLMKSKQGVAAATDAYGVAKNRYQGGLATYLEVLSAEDSLLINLRALTTLEARAFTLDVAMKRALGGGYQSTANT</sequence>
<comment type="subcellular location">
    <subcellularLocation>
        <location evidence="9">Cell membrane</location>
        <topology evidence="9">Lipid-anchor</topology>
    </subcellularLocation>
    <subcellularLocation>
        <location evidence="1">Membrane</location>
    </subcellularLocation>
</comment>
<keyword evidence="6 9" id="KW-0472">Membrane</keyword>
<evidence type="ECO:0000256" key="5">
    <source>
        <dbReference type="ARBA" id="ARBA00022729"/>
    </source>
</evidence>
<protein>
    <submittedName>
        <fullName evidence="10">Efflux transporter outer membrane subunit</fullName>
    </submittedName>
</protein>
<name>A0ABR6XDX5_9BURK</name>
<dbReference type="PANTHER" id="PTHR30203">
    <property type="entry name" value="OUTER MEMBRANE CATION EFFLUX PROTEIN"/>
    <property type="match status" value="1"/>
</dbReference>
<accession>A0ABR6XDX5</accession>
<dbReference type="Proteomes" id="UP000637632">
    <property type="component" value="Unassembled WGS sequence"/>
</dbReference>
<gene>
    <name evidence="10" type="ORF">H8K26_03885</name>
</gene>
<evidence type="ECO:0000313" key="11">
    <source>
        <dbReference type="Proteomes" id="UP000637632"/>
    </source>
</evidence>
<keyword evidence="8 9" id="KW-0449">Lipoprotein</keyword>
<evidence type="ECO:0000256" key="7">
    <source>
        <dbReference type="ARBA" id="ARBA00023139"/>
    </source>
</evidence>
<proteinExistence type="inferred from homology"/>
<dbReference type="InterPro" id="IPR003423">
    <property type="entry name" value="OMP_efflux"/>
</dbReference>
<dbReference type="PANTHER" id="PTHR30203:SF20">
    <property type="entry name" value="MULTIDRUG RESISTANCE OUTER MEMBRANE PROTEIN MDTP-RELATED"/>
    <property type="match status" value="1"/>
</dbReference>
<evidence type="ECO:0000256" key="8">
    <source>
        <dbReference type="ARBA" id="ARBA00023288"/>
    </source>
</evidence>
<dbReference type="RefSeq" id="WP_190477431.1">
    <property type="nucleotide sequence ID" value="NZ_JACOFT010000001.1"/>
</dbReference>
<dbReference type="NCBIfam" id="TIGR01845">
    <property type="entry name" value="outer_NodT"/>
    <property type="match status" value="1"/>
</dbReference>
<evidence type="ECO:0000256" key="2">
    <source>
        <dbReference type="ARBA" id="ARBA00007613"/>
    </source>
</evidence>
<dbReference type="SUPFAM" id="SSF56954">
    <property type="entry name" value="Outer membrane efflux proteins (OEP)"/>
    <property type="match status" value="1"/>
</dbReference>
<dbReference type="Gene3D" id="2.20.200.10">
    <property type="entry name" value="Outer membrane efflux proteins (OEP)"/>
    <property type="match status" value="1"/>
</dbReference>
<feature type="chain" id="PRO_5044999586" evidence="9">
    <location>
        <begin position="31"/>
        <end position="487"/>
    </location>
</feature>
<comment type="caution">
    <text evidence="10">The sequence shown here is derived from an EMBL/GenBank/DDBJ whole genome shotgun (WGS) entry which is preliminary data.</text>
</comment>
<dbReference type="InterPro" id="IPR010131">
    <property type="entry name" value="MdtP/NodT-like"/>
</dbReference>
<evidence type="ECO:0000256" key="3">
    <source>
        <dbReference type="ARBA" id="ARBA00022452"/>
    </source>
</evidence>
<dbReference type="Pfam" id="PF02321">
    <property type="entry name" value="OEP"/>
    <property type="match status" value="2"/>
</dbReference>
<dbReference type="EMBL" id="JACOFT010000001">
    <property type="protein sequence ID" value="MBC3810571.1"/>
    <property type="molecule type" value="Genomic_DNA"/>
</dbReference>
<organism evidence="10 11">
    <name type="scientific">Undibacterium aquatile</name>
    <dbReference type="NCBI Taxonomy" id="1537398"/>
    <lineage>
        <taxon>Bacteria</taxon>
        <taxon>Pseudomonadati</taxon>
        <taxon>Pseudomonadota</taxon>
        <taxon>Betaproteobacteria</taxon>
        <taxon>Burkholderiales</taxon>
        <taxon>Oxalobacteraceae</taxon>
        <taxon>Undibacterium</taxon>
    </lineage>
</organism>
<evidence type="ECO:0000256" key="4">
    <source>
        <dbReference type="ARBA" id="ARBA00022692"/>
    </source>
</evidence>
<feature type="signal peptide" evidence="9">
    <location>
        <begin position="1"/>
        <end position="30"/>
    </location>
</feature>
<reference evidence="10 11" key="1">
    <citation type="submission" date="2020-08" db="EMBL/GenBank/DDBJ databases">
        <title>Novel species isolated from subtropical streams in China.</title>
        <authorList>
            <person name="Lu H."/>
        </authorList>
    </citation>
    <scope>NUCLEOTIDE SEQUENCE [LARGE SCALE GENOMIC DNA]</scope>
    <source>
        <strain evidence="10 11">CCTCC AB 2015119</strain>
    </source>
</reference>
<evidence type="ECO:0000256" key="6">
    <source>
        <dbReference type="ARBA" id="ARBA00023136"/>
    </source>
</evidence>
<keyword evidence="7 9" id="KW-0564">Palmitate</keyword>
<keyword evidence="4 9" id="KW-0812">Transmembrane</keyword>
<dbReference type="Gene3D" id="1.20.1600.10">
    <property type="entry name" value="Outer membrane efflux proteins (OEP)"/>
    <property type="match status" value="1"/>
</dbReference>
<keyword evidence="3 9" id="KW-1134">Transmembrane beta strand</keyword>
<evidence type="ECO:0000256" key="1">
    <source>
        <dbReference type="ARBA" id="ARBA00004370"/>
    </source>
</evidence>
<evidence type="ECO:0000256" key="9">
    <source>
        <dbReference type="RuleBase" id="RU362097"/>
    </source>
</evidence>
<comment type="similarity">
    <text evidence="2 9">Belongs to the outer membrane factor (OMF) (TC 1.B.17) family.</text>
</comment>
<keyword evidence="5 9" id="KW-0732">Signal</keyword>